<evidence type="ECO:0000313" key="4">
    <source>
        <dbReference type="EMBL" id="KCW88328.1"/>
    </source>
</evidence>
<dbReference type="InterPro" id="IPR043519">
    <property type="entry name" value="NT_sf"/>
</dbReference>
<feature type="region of interest" description="Disordered" evidence="1">
    <location>
        <begin position="681"/>
        <end position="762"/>
    </location>
</feature>
<dbReference type="InterPro" id="IPR058921">
    <property type="entry name" value="PAP/OAS1-rel"/>
</dbReference>
<feature type="compositionally biased region" description="Polar residues" evidence="1">
    <location>
        <begin position="746"/>
        <end position="762"/>
    </location>
</feature>
<dbReference type="eggNOG" id="KOG1906">
    <property type="taxonomic scope" value="Eukaryota"/>
</dbReference>
<dbReference type="InParanoid" id="A0A059DC47"/>
<organism evidence="4">
    <name type="scientific">Eucalyptus grandis</name>
    <name type="common">Flooded gum</name>
    <dbReference type="NCBI Taxonomy" id="71139"/>
    <lineage>
        <taxon>Eukaryota</taxon>
        <taxon>Viridiplantae</taxon>
        <taxon>Streptophyta</taxon>
        <taxon>Embryophyta</taxon>
        <taxon>Tracheophyta</taxon>
        <taxon>Spermatophyta</taxon>
        <taxon>Magnoliopsida</taxon>
        <taxon>eudicotyledons</taxon>
        <taxon>Gunneridae</taxon>
        <taxon>Pentapetalae</taxon>
        <taxon>rosids</taxon>
        <taxon>malvids</taxon>
        <taxon>Myrtales</taxon>
        <taxon>Myrtaceae</taxon>
        <taxon>Myrtoideae</taxon>
        <taxon>Eucalypteae</taxon>
        <taxon>Eucalyptus</taxon>
    </lineage>
</organism>
<dbReference type="PANTHER" id="PTHR45979">
    <property type="entry name" value="PAP/OAS1 SUBSTRATE-BINDING DOMAIN SUPERFAMILY"/>
    <property type="match status" value="1"/>
</dbReference>
<evidence type="ECO:0000259" key="2">
    <source>
        <dbReference type="Pfam" id="PF22600"/>
    </source>
</evidence>
<dbReference type="Pfam" id="PF26180">
    <property type="entry name" value="PAP-OAS1"/>
    <property type="match status" value="1"/>
</dbReference>
<feature type="compositionally biased region" description="Polar residues" evidence="1">
    <location>
        <begin position="554"/>
        <end position="571"/>
    </location>
</feature>
<feature type="compositionally biased region" description="Polar residues" evidence="1">
    <location>
        <begin position="795"/>
        <end position="814"/>
    </location>
</feature>
<feature type="region of interest" description="Disordered" evidence="1">
    <location>
        <begin position="531"/>
        <end position="571"/>
    </location>
</feature>
<feature type="compositionally biased region" description="Low complexity" evidence="1">
    <location>
        <begin position="22"/>
        <end position="32"/>
    </location>
</feature>
<evidence type="ECO:0008006" key="5">
    <source>
        <dbReference type="Google" id="ProtNLM"/>
    </source>
</evidence>
<dbReference type="InterPro" id="IPR058920">
    <property type="entry name" value="PAP-OAS1-bd-rel"/>
</dbReference>
<name>A0A059DC47_EUCGR</name>
<feature type="domain" description="Poly(A) RNA polymerase mitochondrial-like central palm" evidence="2">
    <location>
        <begin position="54"/>
        <end position="170"/>
    </location>
</feature>
<dbReference type="InterPro" id="IPR054708">
    <property type="entry name" value="MTPAP-like_central"/>
</dbReference>
<dbReference type="Pfam" id="PF22600">
    <property type="entry name" value="MTPAP-like_central"/>
    <property type="match status" value="1"/>
</dbReference>
<dbReference type="STRING" id="71139.A0A059DC47"/>
<dbReference type="SUPFAM" id="SSF81301">
    <property type="entry name" value="Nucleotidyltransferase"/>
    <property type="match status" value="1"/>
</dbReference>
<evidence type="ECO:0000259" key="3">
    <source>
        <dbReference type="Pfam" id="PF26180"/>
    </source>
</evidence>
<feature type="region of interest" description="Disordered" evidence="1">
    <location>
        <begin position="487"/>
        <end position="508"/>
    </location>
</feature>
<feature type="compositionally biased region" description="Polar residues" evidence="1">
    <location>
        <begin position="715"/>
        <end position="731"/>
    </location>
</feature>
<dbReference type="FunCoup" id="A0A059DC47">
    <property type="interactions" value="2189"/>
</dbReference>
<protein>
    <recommendedName>
        <fullName evidence="5">Polymerase nucleotidyl transferase domain-containing protein</fullName>
    </recommendedName>
</protein>
<dbReference type="Gramene" id="KCW88328">
    <property type="protein sequence ID" value="KCW88328"/>
    <property type="gene ID" value="EUGRSUZ_A00717"/>
</dbReference>
<dbReference type="SUPFAM" id="SSF81631">
    <property type="entry name" value="PAP/OAS1 substrate-binding domain"/>
    <property type="match status" value="1"/>
</dbReference>
<feature type="domain" description="PAP/OAS1 substrate-binding-related" evidence="3">
    <location>
        <begin position="183"/>
        <end position="374"/>
    </location>
</feature>
<feature type="region of interest" description="Disordered" evidence="1">
    <location>
        <begin position="776"/>
        <end position="853"/>
    </location>
</feature>
<dbReference type="PANTHER" id="PTHR45979:SF2">
    <property type="entry name" value="PAP_OAS1 SUBSTRATE-BINDING DOMAIN SUPERFAMILY"/>
    <property type="match status" value="1"/>
</dbReference>
<gene>
    <name evidence="4" type="ORF">EUGRSUZ_A00717</name>
</gene>
<dbReference type="Gene3D" id="1.10.1410.10">
    <property type="match status" value="1"/>
</dbReference>
<feature type="region of interest" description="Disordered" evidence="1">
    <location>
        <begin position="1"/>
        <end position="32"/>
    </location>
</feature>
<dbReference type="OMA" id="RTFPPKH"/>
<dbReference type="Gene3D" id="3.30.460.10">
    <property type="entry name" value="Beta Polymerase, domain 2"/>
    <property type="match status" value="1"/>
</dbReference>
<evidence type="ECO:0000256" key="1">
    <source>
        <dbReference type="SAM" id="MobiDB-lite"/>
    </source>
</evidence>
<dbReference type="KEGG" id="egr:104432332"/>
<dbReference type="AlphaFoldDB" id="A0A059DC47"/>
<reference evidence="4" key="1">
    <citation type="submission" date="2013-07" db="EMBL/GenBank/DDBJ databases">
        <title>The genome of Eucalyptus grandis.</title>
        <authorList>
            <person name="Schmutz J."/>
            <person name="Hayes R."/>
            <person name="Myburg A."/>
            <person name="Tuskan G."/>
            <person name="Grattapaglia D."/>
            <person name="Rokhsar D.S."/>
        </authorList>
    </citation>
    <scope>NUCLEOTIDE SEQUENCE</scope>
    <source>
        <tissue evidence="4">Leaf extractions</tissue>
    </source>
</reference>
<proteinExistence type="predicted"/>
<feature type="region of interest" description="Disordered" evidence="1">
    <location>
        <begin position="431"/>
        <end position="457"/>
    </location>
</feature>
<dbReference type="EMBL" id="KK198753">
    <property type="protein sequence ID" value="KCW88328.1"/>
    <property type="molecule type" value="Genomic_DNA"/>
</dbReference>
<accession>A0A059DC47</accession>
<feature type="compositionally biased region" description="Basic and acidic residues" evidence="1">
    <location>
        <begin position="492"/>
        <end position="505"/>
    </location>
</feature>
<feature type="compositionally biased region" description="Polar residues" evidence="1">
    <location>
        <begin position="431"/>
        <end position="454"/>
    </location>
</feature>
<dbReference type="CDD" id="cd05402">
    <property type="entry name" value="NT_PAP_TUTase"/>
    <property type="match status" value="1"/>
</dbReference>
<dbReference type="OrthoDB" id="273917at2759"/>
<sequence length="853" mass="92806">MGDLLAWSPEANGAAPLEDRSSSSSLSSSSSSSGQAAISAELLRKAEEVTGGIIAQIQPNSVSEKRRADVIEYVQGLIRNILGLEVFPFGSVPLKTYLPDGDIDLTAFGVLNAEDSLASQVCTVLQGEEQNEDAEFVVKDVQLIWAEVKLVKCIIQNIVVDISFNQLGGLCTLCFLEQVDDLIGKDHLFKRSIILVKAWCYYESRILGAHHGLISTYALETLVLYIFHLFHTSLDGPLAVLYKFLDYYSKFDWDKYGVSLNGPVLISSLPEIVVETLEHRGELLLTKDFLKHCVEHFSVPSNGFGANARTFVSKHLNIVDPLKENNNLGRSVSKGSFFRIRSAFSFGVRKLEKVLSDPEIDIADELSEIFSNTLDRHGNGQRPDVQDLISGHNNVDISREEDSSGRVLNEVQQGSARYSGIVEVENTANSPMSDVLSSSSGQADELATSQSSVKSNGSLKALSLSSSVHSSLSGKAYRAPHLYFPQSSTETVETRNGDAGQEHTEQSGNAVVTSVALQSGAAEPCVVADRNGDENELSRSHAVLSPPGSKKLSSDLSPVSRTSDDTSSGYLGVQASSHISRSPGQLNSLSDLCGDFDSNMRSLEYGRWCYNFTLSGQLPHTSPSYFPPFPVKNSWEVVRRSVHHRHDVFSQISANGSVTGRPVYNIKSPIVANAPFGMEEMSKPRGTGTYFPNTNHYKDRNSMGRGRNHAPVRSPRSNGRTLTPSETNFSERSNEHSQTHGKSWPSDLNNGSPIRKPYSTSNGSLQLCEGSVEFGSFGHQPPATPLPLSLERSKQPISGSAPTSRTSASHSTPGAVTEWPSVNGLKQDRISLQSYRLKDEDDFPPLSESAGKG</sequence>